<protein>
    <submittedName>
        <fullName evidence="2">Uncharacterized protein</fullName>
    </submittedName>
</protein>
<dbReference type="Proteomes" id="UP000432089">
    <property type="component" value="Unassembled WGS sequence"/>
</dbReference>
<evidence type="ECO:0000313" key="3">
    <source>
        <dbReference type="Proteomes" id="UP000432089"/>
    </source>
</evidence>
<dbReference type="AlphaFoldDB" id="A0A7V7PT30"/>
<feature type="compositionally biased region" description="Basic and acidic residues" evidence="1">
    <location>
        <begin position="95"/>
        <end position="104"/>
    </location>
</feature>
<sequence length="113" mass="12304">MNRRPAAAATTPSCPVPLELLALLLRSDAGRLRAMIDELPETPRAALALYCFSRYHLRRLGLSVALRCPERSLEAVGGSDGRQVLALARDASWSDDERVLREARPAAPKRAAA</sequence>
<accession>A0A7V7PT30</accession>
<organism evidence="2 3">
    <name type="scientific">Plantimonas leprariae</name>
    <dbReference type="NCBI Taxonomy" id="2615207"/>
    <lineage>
        <taxon>Bacteria</taxon>
        <taxon>Pseudomonadati</taxon>
        <taxon>Pseudomonadota</taxon>
        <taxon>Alphaproteobacteria</taxon>
        <taxon>Hyphomicrobiales</taxon>
        <taxon>Aurantimonadaceae</taxon>
        <taxon>Plantimonas</taxon>
    </lineage>
</organism>
<evidence type="ECO:0000313" key="2">
    <source>
        <dbReference type="EMBL" id="KAB0682766.1"/>
    </source>
</evidence>
<evidence type="ECO:0000256" key="1">
    <source>
        <dbReference type="SAM" id="MobiDB-lite"/>
    </source>
</evidence>
<name>A0A7V7PT30_9HYPH</name>
<dbReference type="RefSeq" id="WP_150967737.1">
    <property type="nucleotide sequence ID" value="NZ_VZDO01000001.1"/>
</dbReference>
<comment type="caution">
    <text evidence="2">The sequence shown here is derived from an EMBL/GenBank/DDBJ whole genome shotgun (WGS) entry which is preliminary data.</text>
</comment>
<keyword evidence="3" id="KW-1185">Reference proteome</keyword>
<dbReference type="EMBL" id="VZDO01000001">
    <property type="protein sequence ID" value="KAB0682766.1"/>
    <property type="molecule type" value="Genomic_DNA"/>
</dbReference>
<feature type="region of interest" description="Disordered" evidence="1">
    <location>
        <begin position="93"/>
        <end position="113"/>
    </location>
</feature>
<proteinExistence type="predicted"/>
<reference evidence="2 3" key="1">
    <citation type="submission" date="2019-09" db="EMBL/GenBank/DDBJ databases">
        <title>YIM 132180 draft genome.</title>
        <authorList>
            <person name="Zhang K."/>
        </authorList>
    </citation>
    <scope>NUCLEOTIDE SEQUENCE [LARGE SCALE GENOMIC DNA]</scope>
    <source>
        <strain evidence="2 3">YIM 132180</strain>
    </source>
</reference>
<gene>
    <name evidence="2" type="ORF">F6X38_01405</name>
</gene>